<dbReference type="GO" id="GO:0005886">
    <property type="term" value="C:plasma membrane"/>
    <property type="evidence" value="ECO:0007669"/>
    <property type="project" value="TreeGrafter"/>
</dbReference>
<organism evidence="1 2">
    <name type="scientific">Vogesella indigofera</name>
    <name type="common">Pseudomonas indigofera</name>
    <dbReference type="NCBI Taxonomy" id="45465"/>
    <lineage>
        <taxon>Bacteria</taxon>
        <taxon>Pseudomonadati</taxon>
        <taxon>Pseudomonadota</taxon>
        <taxon>Betaproteobacteria</taxon>
        <taxon>Neisseriales</taxon>
        <taxon>Chromobacteriaceae</taxon>
        <taxon>Vogesella</taxon>
    </lineage>
</organism>
<proteinExistence type="predicted"/>
<dbReference type="GO" id="GO:0090313">
    <property type="term" value="P:regulation of protein targeting to membrane"/>
    <property type="evidence" value="ECO:0007669"/>
    <property type="project" value="TreeGrafter"/>
</dbReference>
<comment type="caution">
    <text evidence="1">The sequence shown here is derived from an EMBL/GenBank/DDBJ whole genome shotgun (WGS) entry which is preliminary data.</text>
</comment>
<dbReference type="Pfam" id="PF05359">
    <property type="entry name" value="DUF748"/>
    <property type="match status" value="1"/>
</dbReference>
<accession>A0A495B553</accession>
<evidence type="ECO:0000313" key="1">
    <source>
        <dbReference type="EMBL" id="RKQ55354.1"/>
    </source>
</evidence>
<dbReference type="RefSeq" id="WP_170152164.1">
    <property type="nucleotide sequence ID" value="NZ_RBID01000017.1"/>
</dbReference>
<dbReference type="EMBL" id="RBID01000017">
    <property type="protein sequence ID" value="RKQ55354.1"/>
    <property type="molecule type" value="Genomic_DNA"/>
</dbReference>
<dbReference type="PANTHER" id="PTHR30441:SF8">
    <property type="entry name" value="DUF748 DOMAIN-CONTAINING PROTEIN"/>
    <property type="match status" value="1"/>
</dbReference>
<dbReference type="AlphaFoldDB" id="A0A495B553"/>
<sequence length="1105" mass="118305">MMSETAAQAAATPARWPRRLLWSAATVAVLLGGLWAGVPKAVDYAAGNWAQKLGRKLTLGEVEFAPWAWRLTVHDVRLNDRDGTPLFSAARLHVDAEALPLLIGRFELAELTLDTPRLWAARNAQGEWNWTRLLRDAAGPDTEPDEEASEPPKLLLTQLALNKGQLLLHDQLGGDVQRQVLPLDFQLKNLSTLPNNHGRYRLAAELGDGTRLDWQGSLLLQPLQSDGVLKASGFTLASVWPYVQPHLKLAPPQGKLSVSLPYHFDLAGKTVRLSAKGVAANLAALAVTAPGSGSSFKLGQLALSGGEFDLASRRLTVGRLSLAGGELDTVLDSLGQPDWLAALPSAAAPAAASVKTAATAKPAVATTKPAGGWTVSLPAIHVDNWQLRAEHRGFVAPLAASVRLDSLQAAVAVAADGSVRVDNATLALSQLSAASQGKPAFASLARLQLASSQLDLGKRQLTPGDISVAGLQLAIARNKAGQLDIGEALRPLPVTTTTAATLAAASAGQPWQVRYPQLTLAQSALSWRDAGRSQPVSVALQDVSASVSGDPQQGFAVQLAAALGQGRLQLDATLAAKLQDIKGKLRASRLPLRDVAPYALDNTVLRFGGGELSADLGFALQGSRWQADGKAALDKLALFEPGRREVLLGWQQLAVSGIKAQPDRISLGDVRLVSPQLRLILDEKRVPNFAHLMKPQPAAKTAAKAAPAAKGDSGDKLPLVEVRAVRVRNARMDFADLGLNPSFATRIHSLSGTVLGLSSRPGRRGTVTLDGRVDQFGDVRIRGALSPLAVTNDLDMVLNFRNIPLGSLNPYSMTFAGWKITDGSLSTELRYVLKNRQLQGENRMVIDHIQLGEEVSDYDGTRLPLRLAVALLEDSDGRIDLSLPVAGSLDAPDFSYGHLVWQAFRNIVVKIVTAPFRALFGGEGFDDIYADAGDDRIPPPEREKLLKLAELLVKRPKLALAIGGGYDVEQDSRELARYRVDSDILKRAAYQLQADEPLPLPDMGDPAIRKAVGDGYAVQFGRFAWLKRVASEKDTAERAQSMRGELLAAQKIDDSALQALARARGEAARQLLLTAKPELVERISVLDADKVKADKDGVPLLLKLK</sequence>
<dbReference type="PANTHER" id="PTHR30441">
    <property type="entry name" value="DUF748 DOMAIN-CONTAINING PROTEIN"/>
    <property type="match status" value="1"/>
</dbReference>
<gene>
    <name evidence="1" type="ORF">C8E02_2727</name>
</gene>
<evidence type="ECO:0000313" key="2">
    <source>
        <dbReference type="Proteomes" id="UP000279384"/>
    </source>
</evidence>
<protein>
    <submittedName>
        <fullName evidence="1">Uncharacterized protein DUF748</fullName>
    </submittedName>
</protein>
<dbReference type="InterPro" id="IPR052894">
    <property type="entry name" value="AsmA-related"/>
</dbReference>
<name>A0A495B553_VOGIN</name>
<dbReference type="InterPro" id="IPR008023">
    <property type="entry name" value="DUF748"/>
</dbReference>
<dbReference type="Proteomes" id="UP000279384">
    <property type="component" value="Unassembled WGS sequence"/>
</dbReference>
<reference evidence="1 2" key="1">
    <citation type="submission" date="2018-10" db="EMBL/GenBank/DDBJ databases">
        <title>Genomic Encyclopedia of Type Strains, Phase IV (KMG-IV): sequencing the most valuable type-strain genomes for metagenomic binning, comparative biology and taxonomic classification.</title>
        <authorList>
            <person name="Goeker M."/>
        </authorList>
    </citation>
    <scope>NUCLEOTIDE SEQUENCE [LARGE SCALE GENOMIC DNA]</scope>
    <source>
        <strain evidence="1 2">DSM 3303</strain>
    </source>
</reference>